<proteinExistence type="predicted"/>
<dbReference type="RefSeq" id="WP_042678682.1">
    <property type="nucleotide sequence ID" value="NZ_CABKTM010000007.1"/>
</dbReference>
<dbReference type="OrthoDB" id="1704947at2"/>
<gene>
    <name evidence="1" type="ORF">NSA23_11685</name>
</gene>
<evidence type="ECO:0000313" key="1">
    <source>
        <dbReference type="EMBL" id="MCR2044766.1"/>
    </source>
</evidence>
<dbReference type="EMBL" id="JANJZL010000008">
    <property type="protein sequence ID" value="MCR2044766.1"/>
    <property type="molecule type" value="Genomic_DNA"/>
</dbReference>
<sequence length="583" mass="69743">MKKLDYEQIMDIQENATRKLLNYIDSFFQKEMNIKTIEFYYPDFDETRTNTAFNVWISLDYMTKYGKNFIELFLEDNSNNLSNLEKEILSERNKSHISLFEIKNIKGDLMYVKDLLCNKHHIVWEPELSKIVDKSELIFGRISKVIIYEKFIGDLSFLPDFSKSIFLEKVFSNYDSIKDKEDNISMKYYLRKYSLNMYKIYTDCVYDVLGFDDEDELQLAEELGEFESFLKKSLSESTVEKHIKNLINIYEYFLYDIDYTLYDLNKINLNELIEKGIFDNFISSKSKLNSYIATLKKYIKFLNNEKDEEKYRETYEEILKISKKREMYFKPKKPIDMPLYWNKSLDKPIKDNLNKKSILFLNSYEKYLFYIRNNNVGISKPEGFIKSKYLLELNNIITQNMIAKMSKNIVQSDLPLIHLFYKFSLSHYILTINNNKIIPYEKENQYISLKEYEKLALFIDYVWNALLWNEFANCSYENTEQKYKYKIIESLNLLTPDTIYDYTEIKYNEIDTPIFDKNIIHIFDYMGLLIFKEASYFEKDSISTISITNLGKAVFNILKESKSRGIENKGKIVDLNKWKETNS</sequence>
<name>A0A9X2MPJ3_9FIRM</name>
<evidence type="ECO:0000313" key="2">
    <source>
        <dbReference type="Proteomes" id="UP001142078"/>
    </source>
</evidence>
<comment type="caution">
    <text evidence="1">The sequence shown here is derived from an EMBL/GenBank/DDBJ whole genome shotgun (WGS) entry which is preliminary data.</text>
</comment>
<reference evidence="1" key="1">
    <citation type="submission" date="2022-07" db="EMBL/GenBank/DDBJ databases">
        <title>Enhanced cultured diversity of the mouse gut microbiota enables custom-made synthetic communities.</title>
        <authorList>
            <person name="Afrizal A."/>
        </authorList>
    </citation>
    <scope>NUCLEOTIDE SEQUENCE</scope>
    <source>
        <strain evidence="1">DSM 29482</strain>
    </source>
</reference>
<organism evidence="1 2">
    <name type="scientific">Anaerosalibacter massiliensis</name>
    <dbReference type="NCBI Taxonomy" id="1347392"/>
    <lineage>
        <taxon>Bacteria</taxon>
        <taxon>Bacillati</taxon>
        <taxon>Bacillota</taxon>
        <taxon>Tissierellia</taxon>
        <taxon>Tissierellales</taxon>
        <taxon>Sporanaerobacteraceae</taxon>
        <taxon>Anaerosalibacter</taxon>
    </lineage>
</organism>
<dbReference type="Proteomes" id="UP001142078">
    <property type="component" value="Unassembled WGS sequence"/>
</dbReference>
<accession>A0A9X2MPJ3</accession>
<protein>
    <submittedName>
        <fullName evidence="1">Uncharacterized protein</fullName>
    </submittedName>
</protein>
<dbReference type="AlphaFoldDB" id="A0A9X2MPJ3"/>
<keyword evidence="2" id="KW-1185">Reference proteome</keyword>